<dbReference type="RefSeq" id="WP_011437456.1">
    <property type="nucleotide sequence ID" value="NC_007777.1"/>
</dbReference>
<dbReference type="InterPro" id="IPR012675">
    <property type="entry name" value="Beta-grasp_dom_sf"/>
</dbReference>
<dbReference type="PANTHER" id="PTHR34472:SF1">
    <property type="entry name" value="SULFUR CARRIER PROTEIN THIS"/>
    <property type="match status" value="1"/>
</dbReference>
<dbReference type="InterPro" id="IPR016155">
    <property type="entry name" value="Mopterin_synth/thiamin_S_b"/>
</dbReference>
<name>Q2J8G4_FRACC</name>
<reference evidence="1 2" key="1">
    <citation type="journal article" date="2007" name="Genome Res.">
        <title>Genome characteristics of facultatively symbiotic Frankia sp. strains reflect host range and host plant biogeography.</title>
        <authorList>
            <person name="Normand P."/>
            <person name="Lapierre P."/>
            <person name="Tisa L.S."/>
            <person name="Gogarten J.P."/>
            <person name="Alloisio N."/>
            <person name="Bagnarol E."/>
            <person name="Bassi C.A."/>
            <person name="Berry A.M."/>
            <person name="Bickhart D.M."/>
            <person name="Choisne N."/>
            <person name="Couloux A."/>
            <person name="Cournoyer B."/>
            <person name="Cruveiller S."/>
            <person name="Daubin V."/>
            <person name="Demange N."/>
            <person name="Francino M.P."/>
            <person name="Goltsman E."/>
            <person name="Huang Y."/>
            <person name="Kopp O.R."/>
            <person name="Labarre L."/>
            <person name="Lapidus A."/>
            <person name="Lavire C."/>
            <person name="Marechal J."/>
            <person name="Martinez M."/>
            <person name="Mastronunzio J.E."/>
            <person name="Mullin B.C."/>
            <person name="Niemann J."/>
            <person name="Pujic P."/>
            <person name="Rawnsley T."/>
            <person name="Rouy Z."/>
            <person name="Schenowitz C."/>
            <person name="Sellstedt A."/>
            <person name="Tavares F."/>
            <person name="Tomkins J.P."/>
            <person name="Vallenet D."/>
            <person name="Valverde C."/>
            <person name="Wall L.G."/>
            <person name="Wang Y."/>
            <person name="Medigue C."/>
            <person name="Benson D.R."/>
        </authorList>
    </citation>
    <scope>NUCLEOTIDE SEQUENCE [LARGE SCALE GENOMIC DNA]</scope>
    <source>
        <strain evidence="2">DSM 45818 / CECT 9043 / CcI3</strain>
    </source>
</reference>
<dbReference type="eggNOG" id="COG2104">
    <property type="taxonomic scope" value="Bacteria"/>
</dbReference>
<dbReference type="Proteomes" id="UP000001937">
    <property type="component" value="Chromosome"/>
</dbReference>
<keyword evidence="2" id="KW-1185">Reference proteome</keyword>
<dbReference type="NCBIfam" id="TIGR01683">
    <property type="entry name" value="thiS"/>
    <property type="match status" value="1"/>
</dbReference>
<accession>A0A1X1PZX8</accession>
<evidence type="ECO:0000313" key="1">
    <source>
        <dbReference type="EMBL" id="ABD12428.1"/>
    </source>
</evidence>
<dbReference type="CDD" id="cd00565">
    <property type="entry name" value="Ubl_ThiS"/>
    <property type="match status" value="1"/>
</dbReference>
<dbReference type="STRING" id="106370.Francci3_3071"/>
<dbReference type="SUPFAM" id="SSF54285">
    <property type="entry name" value="MoaD/ThiS"/>
    <property type="match status" value="1"/>
</dbReference>
<sequence>MVDRPPHLHPRAHPEPLARARVVVNGAPRGIPGGQPLPDLLAELGLPSGSVVVEHNGVALTPSEIPAVRLADGDILEIVRAVAGG</sequence>
<dbReference type="InterPro" id="IPR010035">
    <property type="entry name" value="Thi_S"/>
</dbReference>
<evidence type="ECO:0000313" key="2">
    <source>
        <dbReference type="Proteomes" id="UP000001937"/>
    </source>
</evidence>
<dbReference type="Pfam" id="PF02597">
    <property type="entry name" value="ThiS"/>
    <property type="match status" value="1"/>
</dbReference>
<accession>Q2J8G4</accession>
<dbReference type="InterPro" id="IPR003749">
    <property type="entry name" value="ThiS/MoaD-like"/>
</dbReference>
<dbReference type="AlphaFoldDB" id="Q2J8G4"/>
<organism evidence="1 2">
    <name type="scientific">Frankia casuarinae (strain DSM 45818 / CECT 9043 / HFP020203 / CcI3)</name>
    <dbReference type="NCBI Taxonomy" id="106370"/>
    <lineage>
        <taxon>Bacteria</taxon>
        <taxon>Bacillati</taxon>
        <taxon>Actinomycetota</taxon>
        <taxon>Actinomycetes</taxon>
        <taxon>Frankiales</taxon>
        <taxon>Frankiaceae</taxon>
        <taxon>Frankia</taxon>
    </lineage>
</organism>
<dbReference type="EMBL" id="CP000249">
    <property type="protein sequence ID" value="ABD12428.1"/>
    <property type="molecule type" value="Genomic_DNA"/>
</dbReference>
<dbReference type="HOGENOM" id="CLU_174611_3_0_11"/>
<protein>
    <submittedName>
        <fullName evidence="1">Thiamine biosynthesis protein ThiS</fullName>
    </submittedName>
</protein>
<dbReference type="Gene3D" id="3.10.20.30">
    <property type="match status" value="1"/>
</dbReference>
<gene>
    <name evidence="1" type="ordered locus">Francci3_3071</name>
</gene>
<dbReference type="OrthoDB" id="3214788at2"/>
<proteinExistence type="predicted"/>
<dbReference type="KEGG" id="fra:Francci3_3071"/>
<dbReference type="PANTHER" id="PTHR34472">
    <property type="entry name" value="SULFUR CARRIER PROTEIN THIS"/>
    <property type="match status" value="1"/>
</dbReference>